<gene>
    <name evidence="2" type="ORF">DEIGR_100830</name>
</gene>
<evidence type="ECO:0000256" key="1">
    <source>
        <dbReference type="SAM" id="MobiDB-lite"/>
    </source>
</evidence>
<sequence>MTALHLDLTYSAAQNAAFFDHPPGKYFIYPKGRRVGFTRGGMQAACEWALEGLAVLWGDTISVNIRKYVERYALPLLQKQKIPHTWNVVEKTLRFETGGFIDFRSADNPENWEGFGYHKVLLNEAGIILEGENGRYLYQNSVLPMLLDFEESELYAFGVPKGTTNLFYDLHQRATQNLPGYHTQTFTSHDSPWLRREALAGLIEEMRTLGGENLVNQEIYGKFVNIQGGGLRVIPEAWVRLAQQRWEAMQQPQRPPDALGVDVARGGQDTTVLAPRWGVYFGPVKEFAGTLTPDGPSVRDLILPEIGPQTLVNVDIVGVGTSPFDFTKQVHDRTVPINFGAGSDAMDSTGNYGFANLRAEAYWKFREALDPITGLGLALPPDEQMAQDLISVGWEPRGGKILIEAKKDIKKRIGRSTNKGDAVIEAFMEEAAPDLPPSGIAGYEQDDTYQGGDDW</sequence>
<proteinExistence type="predicted"/>
<organism evidence="2 3">
    <name type="scientific">Deinococcus grandis</name>
    <dbReference type="NCBI Taxonomy" id="57498"/>
    <lineage>
        <taxon>Bacteria</taxon>
        <taxon>Thermotogati</taxon>
        <taxon>Deinococcota</taxon>
        <taxon>Deinococci</taxon>
        <taxon>Deinococcales</taxon>
        <taxon>Deinococcaceae</taxon>
        <taxon>Deinococcus</taxon>
    </lineage>
</organism>
<reference evidence="3" key="1">
    <citation type="submission" date="2015-11" db="EMBL/GenBank/DDBJ databases">
        <title>Draft Genome Sequence of the Radioresistant Bacterium Deinococcus grandis, Isolated from Freshwater Fish in Japan.</title>
        <authorList>
            <person name="Satoh K."/>
            <person name="Onodera T."/>
            <person name="Omoso K."/>
            <person name="Takeda-Yano K."/>
            <person name="Katayama T."/>
            <person name="Oono Y."/>
            <person name="Narumi I."/>
        </authorList>
    </citation>
    <scope>NUCLEOTIDE SEQUENCE [LARGE SCALE GENOMIC DNA]</scope>
    <source>
        <strain evidence="3">ATCC 43672</strain>
    </source>
</reference>
<dbReference type="Proteomes" id="UP000056209">
    <property type="component" value="Unassembled WGS sequence"/>
</dbReference>
<comment type="caution">
    <text evidence="2">The sequence shown here is derived from an EMBL/GenBank/DDBJ whole genome shotgun (WGS) entry which is preliminary data.</text>
</comment>
<evidence type="ECO:0000313" key="2">
    <source>
        <dbReference type="EMBL" id="GAQ20803.1"/>
    </source>
</evidence>
<name>A0A100HHF4_9DEIO</name>
<dbReference type="OrthoDB" id="9775154at2"/>
<dbReference type="InterPro" id="IPR027417">
    <property type="entry name" value="P-loop_NTPase"/>
</dbReference>
<protein>
    <submittedName>
        <fullName evidence="2">Uncharacterized protein</fullName>
    </submittedName>
</protein>
<dbReference type="RefSeq" id="WP_058975491.1">
    <property type="nucleotide sequence ID" value="NZ_BCMS01000001.1"/>
</dbReference>
<dbReference type="Gene3D" id="3.30.420.240">
    <property type="match status" value="1"/>
</dbReference>
<dbReference type="EMBL" id="BCMS01000001">
    <property type="protein sequence ID" value="GAQ20803.1"/>
    <property type="molecule type" value="Genomic_DNA"/>
</dbReference>
<keyword evidence="3" id="KW-1185">Reference proteome</keyword>
<feature type="region of interest" description="Disordered" evidence="1">
    <location>
        <begin position="433"/>
        <end position="455"/>
    </location>
</feature>
<accession>A0A100HHF4</accession>
<evidence type="ECO:0000313" key="3">
    <source>
        <dbReference type="Proteomes" id="UP000056209"/>
    </source>
</evidence>
<dbReference type="AlphaFoldDB" id="A0A100HHF4"/>
<dbReference type="Gene3D" id="3.40.50.300">
    <property type="entry name" value="P-loop containing nucleotide triphosphate hydrolases"/>
    <property type="match status" value="1"/>
</dbReference>